<evidence type="ECO:0000313" key="1">
    <source>
        <dbReference type="EMBL" id="QQP37505.1"/>
    </source>
</evidence>
<keyword evidence="2" id="KW-1185">Reference proteome</keyword>
<dbReference type="EMBL" id="CP045901">
    <property type="protein sequence ID" value="QQP37505.1"/>
    <property type="molecule type" value="Genomic_DNA"/>
</dbReference>
<accession>A0A7T8GTI6</accession>
<protein>
    <submittedName>
        <fullName evidence="1">Uncharacterized protein</fullName>
    </submittedName>
</protein>
<organism evidence="1 2">
    <name type="scientific">Caligus rogercresseyi</name>
    <name type="common">Sea louse</name>
    <dbReference type="NCBI Taxonomy" id="217165"/>
    <lineage>
        <taxon>Eukaryota</taxon>
        <taxon>Metazoa</taxon>
        <taxon>Ecdysozoa</taxon>
        <taxon>Arthropoda</taxon>
        <taxon>Crustacea</taxon>
        <taxon>Multicrustacea</taxon>
        <taxon>Hexanauplia</taxon>
        <taxon>Copepoda</taxon>
        <taxon>Siphonostomatoida</taxon>
        <taxon>Caligidae</taxon>
        <taxon>Caligus</taxon>
    </lineage>
</organism>
<reference evidence="2" key="1">
    <citation type="submission" date="2021-01" db="EMBL/GenBank/DDBJ databases">
        <title>Caligus Genome Assembly.</title>
        <authorList>
            <person name="Gallardo-Escarate C."/>
        </authorList>
    </citation>
    <scope>NUCLEOTIDE SEQUENCE [LARGE SCALE GENOMIC DNA]</scope>
</reference>
<proteinExistence type="predicted"/>
<dbReference type="AlphaFoldDB" id="A0A7T8GTI6"/>
<dbReference type="Proteomes" id="UP000595437">
    <property type="component" value="Chromosome 12"/>
</dbReference>
<name>A0A7T8GTI6_CALRO</name>
<sequence length="67" mass="7770">MPTIIVDTSLNTVTTLVQLLRISPHSCRPMPRGWLALRPSNSDETSYWWSFSKILQTEKYNGFQVWA</sequence>
<evidence type="ECO:0000313" key="2">
    <source>
        <dbReference type="Proteomes" id="UP000595437"/>
    </source>
</evidence>
<gene>
    <name evidence="1" type="ORF">FKW44_017787</name>
</gene>